<protein>
    <recommendedName>
        <fullName evidence="3">Secreted protein</fullName>
    </recommendedName>
</protein>
<gene>
    <name evidence="1" type="ORF">CEXT_774811</name>
</gene>
<reference evidence="1 2" key="1">
    <citation type="submission" date="2021-06" db="EMBL/GenBank/DDBJ databases">
        <title>Caerostris extrusa draft genome.</title>
        <authorList>
            <person name="Kono N."/>
            <person name="Arakawa K."/>
        </authorList>
    </citation>
    <scope>NUCLEOTIDE SEQUENCE [LARGE SCALE GENOMIC DNA]</scope>
</reference>
<name>A0AAV4VN49_CAEEX</name>
<accession>A0AAV4VN49</accession>
<organism evidence="1 2">
    <name type="scientific">Caerostris extrusa</name>
    <name type="common">Bark spider</name>
    <name type="synonym">Caerostris bankana</name>
    <dbReference type="NCBI Taxonomy" id="172846"/>
    <lineage>
        <taxon>Eukaryota</taxon>
        <taxon>Metazoa</taxon>
        <taxon>Ecdysozoa</taxon>
        <taxon>Arthropoda</taxon>
        <taxon>Chelicerata</taxon>
        <taxon>Arachnida</taxon>
        <taxon>Araneae</taxon>
        <taxon>Araneomorphae</taxon>
        <taxon>Entelegynae</taxon>
        <taxon>Araneoidea</taxon>
        <taxon>Araneidae</taxon>
        <taxon>Caerostris</taxon>
    </lineage>
</organism>
<dbReference type="AlphaFoldDB" id="A0AAV4VN49"/>
<proteinExistence type="predicted"/>
<dbReference type="Proteomes" id="UP001054945">
    <property type="component" value="Unassembled WGS sequence"/>
</dbReference>
<evidence type="ECO:0000313" key="1">
    <source>
        <dbReference type="EMBL" id="GIY71029.1"/>
    </source>
</evidence>
<keyword evidence="2" id="KW-1185">Reference proteome</keyword>
<sequence>MRAKHCSATIELCRFWLGIPRRPLASSCCAAGLCGGTEEHVRLNHNCTTIPTSLHLCSPHPPHLPDCHAGLQLPMLTCKMRLAWPGRGLGVSCFAVRHADNNP</sequence>
<evidence type="ECO:0008006" key="3">
    <source>
        <dbReference type="Google" id="ProtNLM"/>
    </source>
</evidence>
<evidence type="ECO:0000313" key="2">
    <source>
        <dbReference type="Proteomes" id="UP001054945"/>
    </source>
</evidence>
<dbReference type="EMBL" id="BPLR01014743">
    <property type="protein sequence ID" value="GIY71029.1"/>
    <property type="molecule type" value="Genomic_DNA"/>
</dbReference>
<comment type="caution">
    <text evidence="1">The sequence shown here is derived from an EMBL/GenBank/DDBJ whole genome shotgun (WGS) entry which is preliminary data.</text>
</comment>